<keyword evidence="5" id="KW-1185">Reference proteome</keyword>
<dbReference type="GeneID" id="67475985"/>
<dbReference type="OrthoDB" id="6458927at2"/>
<comment type="caution">
    <text evidence="3">The sequence shown here is derived from an EMBL/GenBank/DDBJ whole genome shotgun (WGS) entry which is preliminary data.</text>
</comment>
<dbReference type="KEGG" id="epe:CI789_03655"/>
<evidence type="ECO:0000313" key="5">
    <source>
        <dbReference type="Proteomes" id="UP000661012"/>
    </source>
</evidence>
<feature type="signal peptide" evidence="1">
    <location>
        <begin position="1"/>
        <end position="22"/>
    </location>
</feature>
<organism evidence="3 4">
    <name type="scientific">Erwinia persicina</name>
    <dbReference type="NCBI Taxonomy" id="55211"/>
    <lineage>
        <taxon>Bacteria</taxon>
        <taxon>Pseudomonadati</taxon>
        <taxon>Pseudomonadota</taxon>
        <taxon>Gammaproteobacteria</taxon>
        <taxon>Enterobacterales</taxon>
        <taxon>Erwiniaceae</taxon>
        <taxon>Erwinia</taxon>
    </lineage>
</organism>
<dbReference type="AlphaFoldDB" id="A0A354DNH9"/>
<accession>A0A354DNH9</accession>
<dbReference type="EMBL" id="QGAC01000019">
    <property type="protein sequence ID" value="TKJ86591.1"/>
    <property type="molecule type" value="Genomic_DNA"/>
</dbReference>
<dbReference type="Proteomes" id="UP000661012">
    <property type="component" value="Unassembled WGS sequence"/>
</dbReference>
<keyword evidence="1" id="KW-0732">Signal</keyword>
<reference evidence="2 5" key="2">
    <citation type="journal article" date="2020" name="FEMS Microbiol. Ecol.">
        <title>Temporal dynamics of bacterial communities during seed development and maturation.</title>
        <authorList>
            <person name="Chesneau G."/>
            <person name="Torres-Cortes G."/>
            <person name="Briand M."/>
            <person name="Darrasse A."/>
            <person name="Preveaux A."/>
            <person name="Marais C."/>
            <person name="Jacques M.A."/>
            <person name="Shade A."/>
            <person name="Barret M."/>
        </authorList>
    </citation>
    <scope>NUCLEOTIDE SEQUENCE [LARGE SCALE GENOMIC DNA]</scope>
    <source>
        <strain evidence="2 5">CFBP13732</strain>
    </source>
</reference>
<sequence length="105" mass="11376">MHSILAAAAVMLFASWTSNALAGNSQEAANSGTILFTGSIVESPCQSEINQRSVQVACLRDGQTQAITLALNTRASQPMPYNIGHSQLQWLDAEHRLGILTMEYR</sequence>
<dbReference type="Proteomes" id="UP000306393">
    <property type="component" value="Unassembled WGS sequence"/>
</dbReference>
<proteinExistence type="predicted"/>
<evidence type="ECO:0000313" key="4">
    <source>
        <dbReference type="Proteomes" id="UP000306393"/>
    </source>
</evidence>
<protein>
    <submittedName>
        <fullName evidence="3">Type 1 fimbrial protein</fullName>
    </submittedName>
</protein>
<dbReference type="RefSeq" id="WP_062742894.1">
    <property type="nucleotide sequence ID" value="NZ_CP022725.1"/>
</dbReference>
<evidence type="ECO:0000313" key="3">
    <source>
        <dbReference type="EMBL" id="TKJ86591.1"/>
    </source>
</evidence>
<evidence type="ECO:0000313" key="2">
    <source>
        <dbReference type="EMBL" id="MBD8105662.1"/>
    </source>
</evidence>
<gene>
    <name evidence="3" type="ORF">EpCFBP13511_18470</name>
    <name evidence="2" type="ORF">IFT93_04390</name>
</gene>
<dbReference type="STRING" id="1219360.GCA_001571305_00416"/>
<dbReference type="EMBL" id="JACYNN010000002">
    <property type="protein sequence ID" value="MBD8105662.1"/>
    <property type="molecule type" value="Genomic_DNA"/>
</dbReference>
<reference evidence="3 4" key="1">
    <citation type="journal article" date="2019" name="Sci. Rep.">
        <title>Differences in resource use lead to coexistence of seed-transmitted microbial populations.</title>
        <authorList>
            <person name="Torres-Cortes G."/>
            <person name="Garcia B.J."/>
            <person name="Compant S."/>
            <person name="Rezki S."/>
            <person name="Jones P."/>
            <person name="Preveaux A."/>
            <person name="Briand M."/>
            <person name="Roulet A."/>
            <person name="Bouchez O."/>
            <person name="Jacobson D."/>
            <person name="Barret M."/>
        </authorList>
    </citation>
    <scope>NUCLEOTIDE SEQUENCE [LARGE SCALE GENOMIC DNA]</scope>
    <source>
        <strain evidence="3 4">CFBP13511</strain>
    </source>
</reference>
<feature type="chain" id="PRO_5030065345" evidence="1">
    <location>
        <begin position="23"/>
        <end position="105"/>
    </location>
</feature>
<evidence type="ECO:0000256" key="1">
    <source>
        <dbReference type="SAM" id="SignalP"/>
    </source>
</evidence>
<name>A0A354DNH9_9GAMM</name>